<dbReference type="GO" id="GO:0005737">
    <property type="term" value="C:cytoplasm"/>
    <property type="evidence" value="ECO:0007669"/>
    <property type="project" value="TreeGrafter"/>
</dbReference>
<gene>
    <name evidence="7" type="ORF">JKG68_13340</name>
</gene>
<evidence type="ECO:0000313" key="8">
    <source>
        <dbReference type="Proteomes" id="UP000605848"/>
    </source>
</evidence>
<keyword evidence="3 7" id="KW-0808">Transferase</keyword>
<evidence type="ECO:0000256" key="2">
    <source>
        <dbReference type="ARBA" id="ARBA00009077"/>
    </source>
</evidence>
<dbReference type="GO" id="GO:0006535">
    <property type="term" value="P:cysteine biosynthetic process from serine"/>
    <property type="evidence" value="ECO:0007669"/>
    <property type="project" value="TreeGrafter"/>
</dbReference>
<dbReference type="PROSITE" id="PS00868">
    <property type="entry name" value="CYS_MET_METAB_PP"/>
    <property type="match status" value="1"/>
</dbReference>
<dbReference type="InterPro" id="IPR000277">
    <property type="entry name" value="Cys/Met-Metab_PyrdxlP-dep_enz"/>
</dbReference>
<dbReference type="NCBIfam" id="NF004650">
    <property type="entry name" value="PRK05994.1"/>
    <property type="match status" value="1"/>
</dbReference>
<feature type="modified residue" description="N6-(pyridoxal phosphate)lysine" evidence="5">
    <location>
        <position position="209"/>
    </location>
</feature>
<dbReference type="Pfam" id="PF01053">
    <property type="entry name" value="Cys_Met_Meta_PP"/>
    <property type="match status" value="1"/>
</dbReference>
<dbReference type="GO" id="GO:0003961">
    <property type="term" value="F:O-acetylhomoserine aminocarboxypropyltransferase activity"/>
    <property type="evidence" value="ECO:0007669"/>
    <property type="project" value="UniProtKB-EC"/>
</dbReference>
<evidence type="ECO:0000256" key="6">
    <source>
        <dbReference type="RuleBase" id="RU362118"/>
    </source>
</evidence>
<dbReference type="NCBIfam" id="TIGR01326">
    <property type="entry name" value="OAH_OAS_sulfhy"/>
    <property type="match status" value="1"/>
</dbReference>
<keyword evidence="8" id="KW-1185">Reference proteome</keyword>
<dbReference type="GO" id="GO:0004124">
    <property type="term" value="F:cysteine synthase activity"/>
    <property type="evidence" value="ECO:0007669"/>
    <property type="project" value="TreeGrafter"/>
</dbReference>
<dbReference type="GO" id="GO:0019346">
    <property type="term" value="P:transsulfuration"/>
    <property type="evidence" value="ECO:0007669"/>
    <property type="project" value="InterPro"/>
</dbReference>
<accession>A0A937CY21</accession>
<dbReference type="GO" id="GO:0071269">
    <property type="term" value="P:L-homocysteine biosynthetic process"/>
    <property type="evidence" value="ECO:0007669"/>
    <property type="project" value="TreeGrafter"/>
</dbReference>
<evidence type="ECO:0000256" key="4">
    <source>
        <dbReference type="ARBA" id="ARBA00022898"/>
    </source>
</evidence>
<dbReference type="Gene3D" id="3.90.1150.10">
    <property type="entry name" value="Aspartate Aminotransferase, domain 1"/>
    <property type="match status" value="1"/>
</dbReference>
<proteinExistence type="inferred from homology"/>
<dbReference type="GO" id="GO:0030170">
    <property type="term" value="F:pyridoxal phosphate binding"/>
    <property type="evidence" value="ECO:0007669"/>
    <property type="project" value="InterPro"/>
</dbReference>
<dbReference type="InterPro" id="IPR015421">
    <property type="entry name" value="PyrdxlP-dep_Trfase_major"/>
</dbReference>
<comment type="caution">
    <text evidence="7">The sequence shown here is derived from an EMBL/GenBank/DDBJ whole genome shotgun (WGS) entry which is preliminary data.</text>
</comment>
<dbReference type="InterPro" id="IPR015422">
    <property type="entry name" value="PyrdxlP-dep_Trfase_small"/>
</dbReference>
<dbReference type="Gene3D" id="3.40.640.10">
    <property type="entry name" value="Type I PLP-dependent aspartate aminotransferase-like (Major domain)"/>
    <property type="match status" value="1"/>
</dbReference>
<protein>
    <submittedName>
        <fullName evidence="7">O-acetylhomoserine aminocarboxypropyltransferase</fullName>
        <ecNumber evidence="7">2.5.1.49</ecNumber>
    </submittedName>
</protein>
<dbReference type="InterPro" id="IPR006235">
    <property type="entry name" value="OAc-hSer/O-AcSer_sulfhydrylase"/>
</dbReference>
<reference evidence="7" key="1">
    <citation type="submission" date="2021-01" db="EMBL/GenBank/DDBJ databases">
        <title>Microvirga sp.</title>
        <authorList>
            <person name="Kim M.K."/>
        </authorList>
    </citation>
    <scope>NUCLEOTIDE SEQUENCE</scope>
    <source>
        <strain evidence="7">5420S-16</strain>
    </source>
</reference>
<dbReference type="PIRSF" id="PIRSF001434">
    <property type="entry name" value="CGS"/>
    <property type="match status" value="1"/>
</dbReference>
<dbReference type="RefSeq" id="WP_202060159.1">
    <property type="nucleotide sequence ID" value="NZ_JAEQMY010000016.1"/>
</dbReference>
<name>A0A937CY21_9HYPH</name>
<dbReference type="EC" id="2.5.1.49" evidence="7"/>
<sequence length="427" mass="45504">MTDRLPGFNTLAIHAGAAPDAATGARATPIYQTTSFVFDDVDHAASLFGLQAFGNIYSRIGNPTCSVLEERVAALEGGTAALAVASGHAAEFLTFHTLLQPGDEFIAAKKLYGGSINQFNHAYKNFGWNVVWADSDDPSSFEAAITPKTKAIFVESIANPGGVIVDLQAISAIAKKHRIPLIVDNTMASPYLIKPFEHGADIVVHSATKFLGGHGNSVGGVIVDGGSFNFAGDDRYPMLSKPRPEYSGMVLGETFGNFGFAIACRVLGLRDLGPALSPFNAFLILNGIETLPLRMQRHSDNALAVAEHLASHSKISWVSYPGLRSDRYHNLAKQYCPKGAGAVFTFGLKGGYEAGVKLVSNLKLFSHLANIGDTRSLVIHPASTTHRQLSDEQKTQAGAGPEVVRLSIGLEDKEDLIDDLNQALDAA</sequence>
<dbReference type="InterPro" id="IPR015424">
    <property type="entry name" value="PyrdxlP-dep_Trfase"/>
</dbReference>
<dbReference type="FunFam" id="3.40.640.10:FF:000035">
    <property type="entry name" value="O-succinylhomoserine sulfhydrylase"/>
    <property type="match status" value="1"/>
</dbReference>
<dbReference type="Proteomes" id="UP000605848">
    <property type="component" value="Unassembled WGS sequence"/>
</dbReference>
<dbReference type="CDD" id="cd00614">
    <property type="entry name" value="CGS_like"/>
    <property type="match status" value="1"/>
</dbReference>
<organism evidence="7 8">
    <name type="scientific">Microvirga aerilata</name>
    <dbReference type="NCBI Taxonomy" id="670292"/>
    <lineage>
        <taxon>Bacteria</taxon>
        <taxon>Pseudomonadati</taxon>
        <taxon>Pseudomonadota</taxon>
        <taxon>Alphaproteobacteria</taxon>
        <taxon>Hyphomicrobiales</taxon>
        <taxon>Methylobacteriaceae</taxon>
        <taxon>Microvirga</taxon>
    </lineage>
</organism>
<keyword evidence="4 5" id="KW-0663">Pyridoxal phosphate</keyword>
<dbReference type="InterPro" id="IPR054542">
    <property type="entry name" value="Cys_met_metab_PP"/>
</dbReference>
<dbReference type="PANTHER" id="PTHR43797:SF2">
    <property type="entry name" value="HOMOCYSTEINE_CYSTEINE SYNTHASE"/>
    <property type="match status" value="1"/>
</dbReference>
<comment type="similarity">
    <text evidence="2 6">Belongs to the trans-sulfuration enzymes family.</text>
</comment>
<evidence type="ECO:0000256" key="1">
    <source>
        <dbReference type="ARBA" id="ARBA00001933"/>
    </source>
</evidence>
<dbReference type="SUPFAM" id="SSF53383">
    <property type="entry name" value="PLP-dependent transferases"/>
    <property type="match status" value="1"/>
</dbReference>
<evidence type="ECO:0000256" key="5">
    <source>
        <dbReference type="PIRSR" id="PIRSR001434-2"/>
    </source>
</evidence>
<dbReference type="EMBL" id="JAEQMY010000016">
    <property type="protein sequence ID" value="MBL0404954.1"/>
    <property type="molecule type" value="Genomic_DNA"/>
</dbReference>
<evidence type="ECO:0000256" key="3">
    <source>
        <dbReference type="ARBA" id="ARBA00022679"/>
    </source>
</evidence>
<dbReference type="AlphaFoldDB" id="A0A937CY21"/>
<comment type="cofactor">
    <cofactor evidence="1 6">
        <name>pyridoxal 5'-phosphate</name>
        <dbReference type="ChEBI" id="CHEBI:597326"/>
    </cofactor>
</comment>
<evidence type="ECO:0000313" key="7">
    <source>
        <dbReference type="EMBL" id="MBL0404954.1"/>
    </source>
</evidence>
<dbReference type="PANTHER" id="PTHR43797">
    <property type="entry name" value="HOMOCYSTEINE/CYSTEINE SYNTHASE"/>
    <property type="match status" value="1"/>
</dbReference>